<dbReference type="GO" id="GO:0046872">
    <property type="term" value="F:metal ion binding"/>
    <property type="evidence" value="ECO:0007669"/>
    <property type="project" value="UniProtKB-KW"/>
</dbReference>
<keyword evidence="1" id="KW-0479">Metal-binding</keyword>
<keyword evidence="4" id="KW-1185">Reference proteome</keyword>
<name>U2RMU6_9ACTN</name>
<reference evidence="3" key="1">
    <citation type="submission" date="2013-08" db="EMBL/GenBank/DDBJ databases">
        <authorList>
            <person name="Durkin A.S."/>
            <person name="Haft D.R."/>
            <person name="McCorrison J."/>
            <person name="Torralba M."/>
            <person name="Gillis M."/>
            <person name="Haft D.H."/>
            <person name="Methe B."/>
            <person name="Sutton G."/>
            <person name="Nelson K.E."/>
        </authorList>
    </citation>
    <scope>NUCLEOTIDE SEQUENCE [LARGE SCALE GENOMIC DNA]</scope>
    <source>
        <strain evidence="3">F0233</strain>
    </source>
</reference>
<gene>
    <name evidence="3" type="ORF">HMPREF0682_0858</name>
</gene>
<dbReference type="GeneID" id="95359765"/>
<dbReference type="RefSeq" id="WP_021798410.1">
    <property type="nucleotide sequence ID" value="NZ_ACVN02000265.1"/>
</dbReference>
<dbReference type="InterPro" id="IPR051610">
    <property type="entry name" value="GPI/OXD"/>
</dbReference>
<dbReference type="InterPro" id="IPR011051">
    <property type="entry name" value="RmlC_Cupin_sf"/>
</dbReference>
<evidence type="ECO:0000313" key="3">
    <source>
        <dbReference type="EMBL" id="ERK52027.1"/>
    </source>
</evidence>
<dbReference type="EMBL" id="ACVN02000265">
    <property type="protein sequence ID" value="ERK52027.1"/>
    <property type="molecule type" value="Genomic_DNA"/>
</dbReference>
<dbReference type="Proteomes" id="UP000017052">
    <property type="component" value="Unassembled WGS sequence"/>
</dbReference>
<evidence type="ECO:0000259" key="2">
    <source>
        <dbReference type="Pfam" id="PF07883"/>
    </source>
</evidence>
<dbReference type="PANTHER" id="PTHR35848:SF6">
    <property type="entry name" value="CUPIN TYPE-2 DOMAIN-CONTAINING PROTEIN"/>
    <property type="match status" value="1"/>
</dbReference>
<evidence type="ECO:0000313" key="4">
    <source>
        <dbReference type="Proteomes" id="UP000017052"/>
    </source>
</evidence>
<dbReference type="AlphaFoldDB" id="U2RMU6"/>
<dbReference type="PANTHER" id="PTHR35848">
    <property type="entry name" value="OXALATE-BINDING PROTEIN"/>
    <property type="match status" value="1"/>
</dbReference>
<dbReference type="SUPFAM" id="SSF51182">
    <property type="entry name" value="RmlC-like cupins"/>
    <property type="match status" value="1"/>
</dbReference>
<comment type="caution">
    <text evidence="3">The sequence shown here is derived from an EMBL/GenBank/DDBJ whole genome shotgun (WGS) entry which is preliminary data.</text>
</comment>
<proteinExistence type="predicted"/>
<organism evidence="3 4">
    <name type="scientific">Propionibacterium acidifaciens F0233</name>
    <dbReference type="NCBI Taxonomy" id="553198"/>
    <lineage>
        <taxon>Bacteria</taxon>
        <taxon>Bacillati</taxon>
        <taxon>Actinomycetota</taxon>
        <taxon>Actinomycetes</taxon>
        <taxon>Propionibacteriales</taxon>
        <taxon>Propionibacteriaceae</taxon>
        <taxon>Propionibacterium</taxon>
    </lineage>
</organism>
<sequence length="114" mass="12262">MDERIITIADHARSSEEAAVKTVLHSTDTSSTSVWVVRPGQQVRLHRHHHAGDVWVCLAGTGLYHPGPGVDVPLRAGQVAVAPKEACHGLTNTGDEDVVFVSVCPETSDYEPID</sequence>
<dbReference type="InterPro" id="IPR013096">
    <property type="entry name" value="Cupin_2"/>
</dbReference>
<dbReference type="Gene3D" id="2.60.120.10">
    <property type="entry name" value="Jelly Rolls"/>
    <property type="match status" value="1"/>
</dbReference>
<feature type="domain" description="Cupin type-2" evidence="2">
    <location>
        <begin position="34"/>
        <end position="104"/>
    </location>
</feature>
<dbReference type="InterPro" id="IPR014710">
    <property type="entry name" value="RmlC-like_jellyroll"/>
</dbReference>
<dbReference type="Pfam" id="PF07883">
    <property type="entry name" value="Cupin_2"/>
    <property type="match status" value="1"/>
</dbReference>
<dbReference type="OrthoDB" id="4627574at2"/>
<evidence type="ECO:0000256" key="1">
    <source>
        <dbReference type="ARBA" id="ARBA00022723"/>
    </source>
</evidence>
<protein>
    <submittedName>
        <fullName evidence="3">Cupin domain protein</fullName>
    </submittedName>
</protein>
<accession>U2RMU6</accession>